<dbReference type="PANTHER" id="PTHR42897:SF2">
    <property type="entry name" value="PYRUVATE SYNTHASE SUBUNIT PORB"/>
    <property type="match status" value="1"/>
</dbReference>
<organism evidence="2 3">
    <name type="scientific">Candidatus Schekmanbacteria bacterium RIFCSPLOWO2_12_FULL_38_15</name>
    <dbReference type="NCBI Taxonomy" id="1817883"/>
    <lineage>
        <taxon>Bacteria</taxon>
        <taxon>Candidatus Schekmaniibacteriota</taxon>
    </lineage>
</organism>
<dbReference type="InterPro" id="IPR029061">
    <property type="entry name" value="THDP-binding"/>
</dbReference>
<gene>
    <name evidence="2" type="ORF">A3G31_01815</name>
</gene>
<evidence type="ECO:0008006" key="4">
    <source>
        <dbReference type="Google" id="ProtNLM"/>
    </source>
</evidence>
<accession>A0A1F7SM33</accession>
<reference evidence="2 3" key="1">
    <citation type="journal article" date="2016" name="Nat. Commun.">
        <title>Thousands of microbial genomes shed light on interconnected biogeochemical processes in an aquifer system.</title>
        <authorList>
            <person name="Anantharaman K."/>
            <person name="Brown C.T."/>
            <person name="Hug L.A."/>
            <person name="Sharon I."/>
            <person name="Castelle C.J."/>
            <person name="Probst A.J."/>
            <person name="Thomas B.C."/>
            <person name="Singh A."/>
            <person name="Wilkins M.J."/>
            <person name="Karaoz U."/>
            <person name="Brodie E.L."/>
            <person name="Williams K.H."/>
            <person name="Hubbard S.S."/>
            <person name="Banfield J.F."/>
        </authorList>
    </citation>
    <scope>NUCLEOTIDE SEQUENCE [LARGE SCALE GENOMIC DNA]</scope>
</reference>
<dbReference type="Proteomes" id="UP000178082">
    <property type="component" value="Unassembled WGS sequence"/>
</dbReference>
<dbReference type="GO" id="GO:0016491">
    <property type="term" value="F:oxidoreductase activity"/>
    <property type="evidence" value="ECO:0007669"/>
    <property type="project" value="UniProtKB-KW"/>
</dbReference>
<comment type="caution">
    <text evidence="2">The sequence shown here is derived from an EMBL/GenBank/DDBJ whole genome shotgun (WGS) entry which is preliminary data.</text>
</comment>
<name>A0A1F7SM33_9BACT</name>
<dbReference type="PANTHER" id="PTHR42897">
    <property type="entry name" value="PYRUVATE SYNTHASE SUBUNIT PORB"/>
    <property type="match status" value="1"/>
</dbReference>
<dbReference type="Gene3D" id="3.40.50.970">
    <property type="match status" value="1"/>
</dbReference>
<evidence type="ECO:0000313" key="2">
    <source>
        <dbReference type="EMBL" id="OGL54840.1"/>
    </source>
</evidence>
<dbReference type="EMBL" id="MGDI01000005">
    <property type="protein sequence ID" value="OGL54840.1"/>
    <property type="molecule type" value="Genomic_DNA"/>
</dbReference>
<dbReference type="AlphaFoldDB" id="A0A1F7SM33"/>
<dbReference type="SUPFAM" id="SSF52518">
    <property type="entry name" value="Thiamin diphosphate-binding fold (THDP-binding)"/>
    <property type="match status" value="1"/>
</dbReference>
<dbReference type="STRING" id="1817883.A3G31_01815"/>
<proteinExistence type="predicted"/>
<evidence type="ECO:0000313" key="3">
    <source>
        <dbReference type="Proteomes" id="UP000178082"/>
    </source>
</evidence>
<sequence>MFELSKIMDKFNIYVPKLLPKEESFVTGRRSCSGCGKAMAVRFASKALGREAVFKSDDSKGIVFERPDALSFGWDEMTFDDLVQSIVSGIGRGNKKLISEGKTTREWVRKPAIALDKKILEENYTAFSNLLERKLNILIALYDNEPYMDRFIKNSIPPAFGIEYEHHIPGEKELDFIMEDKSLLKPLTESNISYAASASVAYPFDLINKIKKGMEKKGTALVLIHSPCPTGWIFPAQDTVKLAKLAIDSRFFPLWELSEGEFSLTMKVENSEKVEQYIKSQDRYRNFRGDTVSIIRKSVDREYTRILSLEKSKQ</sequence>
<dbReference type="InterPro" id="IPR051479">
    <property type="entry name" value="PorB-like"/>
</dbReference>
<keyword evidence="1" id="KW-0560">Oxidoreductase</keyword>
<protein>
    <recommendedName>
        <fullName evidence="4">Thiamine pyrophosphate enzyme TPP-binding domain-containing protein</fullName>
    </recommendedName>
</protein>
<evidence type="ECO:0000256" key="1">
    <source>
        <dbReference type="ARBA" id="ARBA00023002"/>
    </source>
</evidence>